<reference evidence="8 9" key="1">
    <citation type="journal article" date="2015" name="Stand. Genomic Sci.">
        <title>Complete genome sequence and description of Salinispira pacifica gen. nov., sp. nov., a novel spirochaete isolated form a hypersaline microbial mat.</title>
        <authorList>
            <person name="Ben Hania W."/>
            <person name="Joseph M."/>
            <person name="Schumann P."/>
            <person name="Bunk B."/>
            <person name="Fiebig A."/>
            <person name="Sproer C."/>
            <person name="Klenk H.P."/>
            <person name="Fardeau M.L."/>
            <person name="Spring S."/>
        </authorList>
    </citation>
    <scope>NUCLEOTIDE SEQUENCE [LARGE SCALE GENOMIC DNA]</scope>
    <source>
        <strain evidence="8 9">L21-RPul-D2</strain>
    </source>
</reference>
<organism evidence="8 9">
    <name type="scientific">Salinispira pacifica</name>
    <dbReference type="NCBI Taxonomy" id="1307761"/>
    <lineage>
        <taxon>Bacteria</taxon>
        <taxon>Pseudomonadati</taxon>
        <taxon>Spirochaetota</taxon>
        <taxon>Spirochaetia</taxon>
        <taxon>Spirochaetales</taxon>
        <taxon>Spirochaetaceae</taxon>
        <taxon>Salinispira</taxon>
    </lineage>
</organism>
<comment type="similarity">
    <text evidence="6">Belongs to the peptidase M3 family.</text>
</comment>
<evidence type="ECO:0000256" key="3">
    <source>
        <dbReference type="ARBA" id="ARBA00022801"/>
    </source>
</evidence>
<keyword evidence="5 6" id="KW-0482">Metalloprotease</keyword>
<evidence type="ECO:0000256" key="1">
    <source>
        <dbReference type="ARBA" id="ARBA00022670"/>
    </source>
</evidence>
<keyword evidence="3 6" id="KW-0378">Hydrolase</keyword>
<dbReference type="Pfam" id="PF01432">
    <property type="entry name" value="Peptidase_M3"/>
    <property type="match status" value="1"/>
</dbReference>
<dbReference type="AlphaFoldDB" id="V5WL70"/>
<evidence type="ECO:0000313" key="9">
    <source>
        <dbReference type="Proteomes" id="UP000018680"/>
    </source>
</evidence>
<dbReference type="SUPFAM" id="SSF55486">
    <property type="entry name" value="Metalloproteases ('zincins'), catalytic domain"/>
    <property type="match status" value="1"/>
</dbReference>
<keyword evidence="1 6" id="KW-0645">Protease</keyword>
<keyword evidence="9" id="KW-1185">Reference proteome</keyword>
<dbReference type="Gene3D" id="1.10.1370.30">
    <property type="match status" value="1"/>
</dbReference>
<feature type="domain" description="Peptidase M3A/M3B catalytic" evidence="7">
    <location>
        <begin position="178"/>
        <end position="551"/>
    </location>
</feature>
<dbReference type="InterPro" id="IPR001567">
    <property type="entry name" value="Pept_M3A_M3B_dom"/>
</dbReference>
<dbReference type="PATRIC" id="fig|1307761.3.peg.2581"/>
<evidence type="ECO:0000256" key="4">
    <source>
        <dbReference type="ARBA" id="ARBA00022833"/>
    </source>
</evidence>
<dbReference type="RefSeq" id="WP_024268842.1">
    <property type="nucleotide sequence ID" value="NC_023035.1"/>
</dbReference>
<evidence type="ECO:0000256" key="5">
    <source>
        <dbReference type="ARBA" id="ARBA00023049"/>
    </source>
</evidence>
<name>V5WL70_9SPIO</name>
<keyword evidence="4 6" id="KW-0862">Zinc</keyword>
<comment type="cofactor">
    <cofactor evidence="6">
        <name>Zn(2+)</name>
        <dbReference type="ChEBI" id="CHEBI:29105"/>
    </cofactor>
    <text evidence="6">Binds 1 zinc ion.</text>
</comment>
<gene>
    <name evidence="8" type="ORF">L21SP2_2589</name>
</gene>
<evidence type="ECO:0000313" key="8">
    <source>
        <dbReference type="EMBL" id="AHC15941.1"/>
    </source>
</evidence>
<dbReference type="OrthoDB" id="9762795at2"/>
<dbReference type="PANTHER" id="PTHR11804">
    <property type="entry name" value="PROTEASE M3 THIMET OLIGOPEPTIDASE-RELATED"/>
    <property type="match status" value="1"/>
</dbReference>
<dbReference type="EMBL" id="CP006939">
    <property type="protein sequence ID" value="AHC15941.1"/>
    <property type="molecule type" value="Genomic_DNA"/>
</dbReference>
<dbReference type="GO" id="GO:0046872">
    <property type="term" value="F:metal ion binding"/>
    <property type="evidence" value="ECO:0007669"/>
    <property type="project" value="UniProtKB-UniRule"/>
</dbReference>
<dbReference type="GO" id="GO:0006508">
    <property type="term" value="P:proteolysis"/>
    <property type="evidence" value="ECO:0007669"/>
    <property type="project" value="UniProtKB-KW"/>
</dbReference>
<dbReference type="eggNOG" id="COG1164">
    <property type="taxonomic scope" value="Bacteria"/>
</dbReference>
<dbReference type="HOGENOM" id="CLU_031103_0_0_12"/>
<evidence type="ECO:0000256" key="6">
    <source>
        <dbReference type="RuleBase" id="RU003435"/>
    </source>
</evidence>
<protein>
    <submittedName>
        <fullName evidence="8">Putative peptidase</fullName>
    </submittedName>
</protein>
<dbReference type="STRING" id="1307761.L21SP2_2589"/>
<accession>V5WL70</accession>
<proteinExistence type="inferred from homology"/>
<dbReference type="InterPro" id="IPR045090">
    <property type="entry name" value="Pept_M3A_M3B"/>
</dbReference>
<dbReference type="GO" id="GO:0006518">
    <property type="term" value="P:peptide metabolic process"/>
    <property type="evidence" value="ECO:0007669"/>
    <property type="project" value="TreeGrafter"/>
</dbReference>
<keyword evidence="2 6" id="KW-0479">Metal-binding</keyword>
<dbReference type="GO" id="GO:0004222">
    <property type="term" value="F:metalloendopeptidase activity"/>
    <property type="evidence" value="ECO:0007669"/>
    <property type="project" value="InterPro"/>
</dbReference>
<evidence type="ECO:0000259" key="7">
    <source>
        <dbReference type="Pfam" id="PF01432"/>
    </source>
</evidence>
<dbReference type="PANTHER" id="PTHR11804:SF84">
    <property type="entry name" value="SACCHAROLYSIN"/>
    <property type="match status" value="1"/>
</dbReference>
<dbReference type="KEGG" id="slr:L21SP2_2589"/>
<sequence length="622" mass="71028">MLTSIREFFDTLNADYMKVHRTKEDLFWTTYMGTGEDRQAFARAESAWNDFISDPRKLEEVREKLKQLESISPASEEERRVKEELFTGLNGWLELFQANVIEGDEASALMKQVIDDAAELFQRRGSHKLLYTDAQGREQEGSLPSLMTNIRTSDSEQERISSHRALLDLEQWVLENGFLELVKLRNRLARSLGYANYFEASVRKTEHMSVDELFAVLEDFESRTRKRNLSSIEELKNRKGEQALEGHNFSFSIAGDVMRQMDPYFPFSRSLERWITSFSRLNIGYSGAELTLDLLDRKGKYQNGFCHGPIPAYYDNGTWIPGKINFTSNASPSQVGSGYRGINTFFHEGGHAAHFANVKMNAPCFSQEFAPTSMAYAETQSMFCDSILNDGDWLKLYARDNEDRVIPDELIRSYVESQQPFRAFSERSILVVPFFERALYELKDEELTPERVTALARSTEKNILGLEVSPRPLLAIPHLLANESACSYQGYLLAHMAVYQTRAYFLNKYGYLADNPEIGPLLAEYYWKPGNSLTHDETIRSLTGEGFNAKYLADVCNMDSAQAWAGEEEKIRSLSTRPAPKEAGLDARISVVDGERVLADNRESDEKMCQDFRSIIETEFMG</sequence>
<evidence type="ECO:0000256" key="2">
    <source>
        <dbReference type="ARBA" id="ARBA00022723"/>
    </source>
</evidence>
<dbReference type="Proteomes" id="UP000018680">
    <property type="component" value="Chromosome"/>
</dbReference>